<feature type="domain" description="FAD/NAD(P)-binding" evidence="1">
    <location>
        <begin position="14"/>
        <end position="103"/>
    </location>
</feature>
<dbReference type="EMBL" id="AFOC01000128">
    <property type="protein sequence ID" value="EGV49955.1"/>
    <property type="molecule type" value="Genomic_DNA"/>
</dbReference>
<reference evidence="2" key="1">
    <citation type="journal article" date="2011" name="ISME J.">
        <title>The endosymbionts of the deep-sea tubeworms Riftia pachyptila and Tevnia jerichonana share an identical physiology as revealed by proteogenomic analyses.</title>
        <authorList>
            <person name="Gardebrecht A."/>
            <person name="Markert S."/>
            <person name="Felbeck H."/>
            <person name="Thuermer A."/>
            <person name="Albrecht D."/>
            <person name="Wollherr A."/>
            <person name="Kabisch J."/>
            <person name="Lehmann R."/>
            <person name="Daniel R."/>
            <person name="Liesegang H."/>
            <person name="Hecker M."/>
            <person name="Sievert S.M."/>
            <person name="Schweder T."/>
        </authorList>
    </citation>
    <scope>NUCLEOTIDE SEQUENCE [LARGE SCALE GENOMIC DNA]</scope>
</reference>
<dbReference type="SUPFAM" id="SSF51971">
    <property type="entry name" value="Nucleotide-binding domain"/>
    <property type="match status" value="1"/>
</dbReference>
<dbReference type="AlphaFoldDB" id="G2DHF0"/>
<gene>
    <name evidence="2" type="ORF">Rifp1Sym_ew00050</name>
</gene>
<dbReference type="Gene3D" id="3.50.50.60">
    <property type="entry name" value="FAD/NAD(P)-binding domain"/>
    <property type="match status" value="1"/>
</dbReference>
<protein>
    <submittedName>
        <fullName evidence="2">Glutamate synthase beta chain-related oxidoreductase, containing 2Fe-2S and 4Fe-4S clusters</fullName>
    </submittedName>
</protein>
<sequence length="126" mass="13432">MDAAMLSDLLGQNDAIFLGLGAQKPRTIELPGQTLPGVEQALGWLKRINAGEREPLTGQQLLVLGGGDTAMDCARAALRLGAEVTVAYRGPEARLRASPKEITLAREEGPNFCLTMPHLNAKVQEA</sequence>
<dbReference type="InterPro" id="IPR036188">
    <property type="entry name" value="FAD/NAD-bd_sf"/>
</dbReference>
<evidence type="ECO:0000313" key="3">
    <source>
        <dbReference type="Proteomes" id="UP000004491"/>
    </source>
</evidence>
<proteinExistence type="predicted"/>
<evidence type="ECO:0000259" key="1">
    <source>
        <dbReference type="Pfam" id="PF07992"/>
    </source>
</evidence>
<accession>G2DHF0</accession>
<dbReference type="Proteomes" id="UP000004491">
    <property type="component" value="Unassembled WGS sequence"/>
</dbReference>
<organism evidence="2 3">
    <name type="scientific">endosymbiont of Riftia pachyptila</name>
    <name type="common">vent Ph05</name>
    <dbReference type="NCBI Taxonomy" id="1048808"/>
    <lineage>
        <taxon>Bacteria</taxon>
        <taxon>Pseudomonadati</taxon>
        <taxon>Pseudomonadota</taxon>
        <taxon>Gammaproteobacteria</taxon>
        <taxon>sulfur-oxidizing symbionts</taxon>
    </lineage>
</organism>
<dbReference type="PANTHER" id="PTHR42783">
    <property type="entry name" value="GLUTAMATE SYNTHASE [NADPH] SMALL CHAIN"/>
    <property type="match status" value="1"/>
</dbReference>
<comment type="caution">
    <text evidence="2">The sequence shown here is derived from an EMBL/GenBank/DDBJ whole genome shotgun (WGS) entry which is preliminary data.</text>
</comment>
<dbReference type="InterPro" id="IPR023753">
    <property type="entry name" value="FAD/NAD-binding_dom"/>
</dbReference>
<evidence type="ECO:0000313" key="2">
    <source>
        <dbReference type="EMBL" id="EGV49955.1"/>
    </source>
</evidence>
<dbReference type="GO" id="GO:0016491">
    <property type="term" value="F:oxidoreductase activity"/>
    <property type="evidence" value="ECO:0007669"/>
    <property type="project" value="InterPro"/>
</dbReference>
<name>G2DHF0_9GAMM</name>
<dbReference type="Pfam" id="PF07992">
    <property type="entry name" value="Pyr_redox_2"/>
    <property type="match status" value="1"/>
</dbReference>
<keyword evidence="3" id="KW-1185">Reference proteome</keyword>
<dbReference type="PANTHER" id="PTHR42783:SF3">
    <property type="entry name" value="GLUTAMATE SYNTHASE [NADPH] SMALL CHAIN-RELATED"/>
    <property type="match status" value="1"/>
</dbReference>